<feature type="compositionally biased region" description="Acidic residues" evidence="6">
    <location>
        <begin position="134"/>
        <end position="164"/>
    </location>
</feature>
<evidence type="ECO:0000256" key="3">
    <source>
        <dbReference type="ARBA" id="ARBA00022517"/>
    </source>
</evidence>
<comment type="caution">
    <text evidence="7">The sequence shown here is derived from an EMBL/GenBank/DDBJ whole genome shotgun (WGS) entry which is preliminary data.</text>
</comment>
<feature type="compositionally biased region" description="Basic residues" evidence="6">
    <location>
        <begin position="421"/>
        <end position="434"/>
    </location>
</feature>
<dbReference type="AlphaFoldDB" id="A0AAI8VMX0"/>
<feature type="region of interest" description="Disordered" evidence="6">
    <location>
        <begin position="281"/>
        <end position="338"/>
    </location>
</feature>
<keyword evidence="3" id="KW-0690">Ribosome biogenesis</keyword>
<feature type="region of interest" description="Disordered" evidence="6">
    <location>
        <begin position="16"/>
        <end position="164"/>
    </location>
</feature>
<dbReference type="PANTHER" id="PTHR13028:SF0">
    <property type="entry name" value="RRNA-PROCESSING PROTEIN EBP2-RELATED"/>
    <property type="match status" value="1"/>
</dbReference>
<sequence>MGRSKLKVALAHEKGVDFKKLREKKTHKERVHKKQKKAGANGGTAAIPENASDDENGWEDEDETEGGALIADEEAGDRSSDDDDNEDEAENPDLAALDESDDSDSSIEFEKKIVRTPKAKVTSIVATASKKAAEEDDEDDEEDEDDEDIPMSDLEEDMEDEEREELNALVRSRTTINNTTALLASLKRIALPTDKSVPFTAHQSIVSAEPTADGIEDVQDDLKRELAFYGQSLAAAKQARALLKSEGVPFSRPTDYFAEMVKDDGHMARVKEKLVEAASAKKASAEARKQRDLKKFGKQVQNAKLQERHKEKRETLDKIKTLKRKRHESGGGDLGEKEADIFDVAVDKELKSSGYKNGGGRGPPGGGANNKRQKKNEKYGFGGKKKHTKSGDAVSSGDMSGFSAKRMKTGAKPGKVAKTARLGKSRRQAGAGKR</sequence>
<dbReference type="GO" id="GO:0042273">
    <property type="term" value="P:ribosomal large subunit biogenesis"/>
    <property type="evidence" value="ECO:0007669"/>
    <property type="project" value="TreeGrafter"/>
</dbReference>
<evidence type="ECO:0000313" key="8">
    <source>
        <dbReference type="Proteomes" id="UP001295740"/>
    </source>
</evidence>
<dbReference type="Pfam" id="PF05890">
    <property type="entry name" value="Ebp2"/>
    <property type="match status" value="1"/>
</dbReference>
<proteinExistence type="inferred from homology"/>
<evidence type="ECO:0000313" key="7">
    <source>
        <dbReference type="EMBL" id="CAJ2507813.1"/>
    </source>
</evidence>
<gene>
    <name evidence="7" type="ORF">KHLLAP_LOCUS8281</name>
</gene>
<organism evidence="7 8">
    <name type="scientific">Anthostomella pinea</name>
    <dbReference type="NCBI Taxonomy" id="933095"/>
    <lineage>
        <taxon>Eukaryota</taxon>
        <taxon>Fungi</taxon>
        <taxon>Dikarya</taxon>
        <taxon>Ascomycota</taxon>
        <taxon>Pezizomycotina</taxon>
        <taxon>Sordariomycetes</taxon>
        <taxon>Xylariomycetidae</taxon>
        <taxon>Xylariales</taxon>
        <taxon>Xylariaceae</taxon>
        <taxon>Anthostomella</taxon>
    </lineage>
</organism>
<feature type="compositionally biased region" description="Basic and acidic residues" evidence="6">
    <location>
        <begin position="328"/>
        <end position="338"/>
    </location>
</feature>
<feature type="compositionally biased region" description="Basic and acidic residues" evidence="6">
    <location>
        <begin position="305"/>
        <end position="320"/>
    </location>
</feature>
<feature type="compositionally biased region" description="Basic and acidic residues" evidence="6">
    <location>
        <begin position="283"/>
        <end position="295"/>
    </location>
</feature>
<keyword evidence="4" id="KW-0175">Coiled coil</keyword>
<name>A0AAI8VMX0_9PEZI</name>
<evidence type="ECO:0000256" key="6">
    <source>
        <dbReference type="SAM" id="MobiDB-lite"/>
    </source>
</evidence>
<feature type="compositionally biased region" description="Gly residues" evidence="6">
    <location>
        <begin position="356"/>
        <end position="368"/>
    </location>
</feature>
<reference evidence="7" key="1">
    <citation type="submission" date="2023-10" db="EMBL/GenBank/DDBJ databases">
        <authorList>
            <person name="Hackl T."/>
        </authorList>
    </citation>
    <scope>NUCLEOTIDE SEQUENCE</scope>
</reference>
<evidence type="ECO:0000256" key="2">
    <source>
        <dbReference type="ARBA" id="ARBA00007336"/>
    </source>
</evidence>
<dbReference type="GO" id="GO:0005730">
    <property type="term" value="C:nucleolus"/>
    <property type="evidence" value="ECO:0007669"/>
    <property type="project" value="UniProtKB-SubCell"/>
</dbReference>
<dbReference type="Proteomes" id="UP001295740">
    <property type="component" value="Unassembled WGS sequence"/>
</dbReference>
<feature type="compositionally biased region" description="Basic residues" evidence="6">
    <location>
        <begin position="21"/>
        <end position="37"/>
    </location>
</feature>
<keyword evidence="5" id="KW-0539">Nucleus</keyword>
<evidence type="ECO:0000256" key="4">
    <source>
        <dbReference type="ARBA" id="ARBA00023054"/>
    </source>
</evidence>
<dbReference type="GO" id="GO:0034399">
    <property type="term" value="C:nuclear periphery"/>
    <property type="evidence" value="ECO:0007669"/>
    <property type="project" value="TreeGrafter"/>
</dbReference>
<feature type="compositionally biased region" description="Acidic residues" evidence="6">
    <location>
        <begin position="51"/>
        <end position="107"/>
    </location>
</feature>
<protein>
    <submittedName>
        <fullName evidence="7">Uu.00g089990.m01.CDS01</fullName>
    </submittedName>
</protein>
<dbReference type="InterPro" id="IPR008610">
    <property type="entry name" value="Ebp2"/>
</dbReference>
<comment type="similarity">
    <text evidence="2">Belongs to the EBP2 family.</text>
</comment>
<evidence type="ECO:0000256" key="1">
    <source>
        <dbReference type="ARBA" id="ARBA00004604"/>
    </source>
</evidence>
<feature type="region of interest" description="Disordered" evidence="6">
    <location>
        <begin position="352"/>
        <end position="434"/>
    </location>
</feature>
<dbReference type="GO" id="GO:0030687">
    <property type="term" value="C:preribosome, large subunit precursor"/>
    <property type="evidence" value="ECO:0007669"/>
    <property type="project" value="TreeGrafter"/>
</dbReference>
<accession>A0AAI8VMX0</accession>
<dbReference type="GO" id="GO:0006364">
    <property type="term" value="P:rRNA processing"/>
    <property type="evidence" value="ECO:0007669"/>
    <property type="project" value="TreeGrafter"/>
</dbReference>
<dbReference type="EMBL" id="CAUWAG010000010">
    <property type="protein sequence ID" value="CAJ2507813.1"/>
    <property type="molecule type" value="Genomic_DNA"/>
</dbReference>
<dbReference type="PANTHER" id="PTHR13028">
    <property type="entry name" value="RRNA PROCESSING PROTEIN EBNA1-BINDING PROTEIN-RELATED"/>
    <property type="match status" value="1"/>
</dbReference>
<keyword evidence="8" id="KW-1185">Reference proteome</keyword>
<comment type="subcellular location">
    <subcellularLocation>
        <location evidence="1">Nucleus</location>
        <location evidence="1">Nucleolus</location>
    </subcellularLocation>
</comment>
<evidence type="ECO:0000256" key="5">
    <source>
        <dbReference type="ARBA" id="ARBA00023242"/>
    </source>
</evidence>